<name>A0A0D8I8U7_9CLOT</name>
<accession>A0A0D8I8U7</accession>
<evidence type="ECO:0000313" key="1">
    <source>
        <dbReference type="EMBL" id="AKL95734.1"/>
    </source>
</evidence>
<dbReference type="InterPro" id="IPR016181">
    <property type="entry name" value="Acyl_CoA_acyltransferase"/>
</dbReference>
<dbReference type="PATRIC" id="fig|84022.5.peg.417"/>
<dbReference type="CDD" id="cd04301">
    <property type="entry name" value="NAT_SF"/>
    <property type="match status" value="1"/>
</dbReference>
<dbReference type="STRING" id="84022.CACET_c22880"/>
<keyword evidence="1" id="KW-0808">Transferase</keyword>
<organism evidence="1 2">
    <name type="scientific">Clostridium aceticum</name>
    <dbReference type="NCBI Taxonomy" id="84022"/>
    <lineage>
        <taxon>Bacteria</taxon>
        <taxon>Bacillati</taxon>
        <taxon>Bacillota</taxon>
        <taxon>Clostridia</taxon>
        <taxon>Eubacteriales</taxon>
        <taxon>Clostridiaceae</taxon>
        <taxon>Clostridium</taxon>
    </lineage>
</organism>
<dbReference type="Proteomes" id="UP000035704">
    <property type="component" value="Chromosome"/>
</dbReference>
<dbReference type="GO" id="GO:0016747">
    <property type="term" value="F:acyltransferase activity, transferring groups other than amino-acyl groups"/>
    <property type="evidence" value="ECO:0007669"/>
    <property type="project" value="InterPro"/>
</dbReference>
<dbReference type="InterPro" id="IPR000182">
    <property type="entry name" value="GNAT_dom"/>
</dbReference>
<dbReference type="SUPFAM" id="SSF55729">
    <property type="entry name" value="Acyl-CoA N-acyltransferases (Nat)"/>
    <property type="match status" value="1"/>
</dbReference>
<dbReference type="OrthoDB" id="9800962at2"/>
<dbReference type="RefSeq" id="WP_044824977.1">
    <property type="nucleotide sequence ID" value="NZ_CP009687.1"/>
</dbReference>
<dbReference type="PROSITE" id="PS51186">
    <property type="entry name" value="GNAT"/>
    <property type="match status" value="1"/>
</dbReference>
<dbReference type="EMBL" id="CP009687">
    <property type="protein sequence ID" value="AKL95734.1"/>
    <property type="molecule type" value="Genomic_DNA"/>
</dbReference>
<dbReference type="Gene3D" id="3.40.630.30">
    <property type="match status" value="1"/>
</dbReference>
<protein>
    <submittedName>
        <fullName evidence="1">GCN5-like N-acetyltransferase</fullName>
    </submittedName>
</protein>
<proteinExistence type="predicted"/>
<keyword evidence="2" id="KW-1185">Reference proteome</keyword>
<dbReference type="KEGG" id="cace:CACET_c22880"/>
<gene>
    <name evidence="1" type="ORF">CACET_c22880</name>
</gene>
<evidence type="ECO:0000313" key="2">
    <source>
        <dbReference type="Proteomes" id="UP000035704"/>
    </source>
</evidence>
<dbReference type="Pfam" id="PF00583">
    <property type="entry name" value="Acetyltransf_1"/>
    <property type="match status" value="1"/>
</dbReference>
<reference evidence="1 2" key="1">
    <citation type="submission" date="2014-10" db="EMBL/GenBank/DDBJ databases">
        <title>Genome sequence of Clostridium aceticum DSM 1496.</title>
        <authorList>
            <person name="Poehlein A."/>
            <person name="Schiel-Bengelsdorf B."/>
            <person name="Gottschalk G."/>
            <person name="Duerre P."/>
            <person name="Daniel R."/>
        </authorList>
    </citation>
    <scope>NUCLEOTIDE SEQUENCE [LARGE SCALE GENOMIC DNA]</scope>
    <source>
        <strain evidence="1 2">DSM 1496</strain>
    </source>
</reference>
<dbReference type="AlphaFoldDB" id="A0A0D8I8U7"/>
<sequence length="180" mass="21399">MEDNYTIRVATNKDLKDIMKIEFSCFKLEICEKEEVFLERIEIFNDGFYVVEKNDTVVGYISTEIWEYEEKIDSKWFDLGHSISQLHNPNGTELYISSMGLLPNYRGKGLGKEIFLKSTDLIVNKYNNIKSQILIVSEKWDSARKIYKQNNYIELMKIENFFKYKNNYKENGIVMRKHCI</sequence>